<organism evidence="2">
    <name type="scientific">hydrocarbon metagenome</name>
    <dbReference type="NCBI Taxonomy" id="938273"/>
    <lineage>
        <taxon>unclassified sequences</taxon>
        <taxon>metagenomes</taxon>
        <taxon>ecological metagenomes</taxon>
    </lineage>
</organism>
<dbReference type="PANTHER" id="PTHR36566:SF1">
    <property type="entry name" value="PYRIDINIUM-3,5-BISTHIOCARBOXYLIC ACID MONONUCLEOTIDE NICKEL INSERTION PROTEIN"/>
    <property type="match status" value="1"/>
</dbReference>
<keyword evidence="1" id="KW-0533">Nickel</keyword>
<evidence type="ECO:0000313" key="2">
    <source>
        <dbReference type="EMBL" id="KUG14313.1"/>
    </source>
</evidence>
<evidence type="ECO:0008006" key="3">
    <source>
        <dbReference type="Google" id="ProtNLM"/>
    </source>
</evidence>
<dbReference type="Gene3D" id="3.10.20.300">
    <property type="entry name" value="mk0293 like domain"/>
    <property type="match status" value="1"/>
</dbReference>
<dbReference type="AlphaFoldDB" id="A0A0W8F0G7"/>
<dbReference type="PANTHER" id="PTHR36566">
    <property type="entry name" value="NICKEL INSERTION PROTEIN-RELATED"/>
    <property type="match status" value="1"/>
</dbReference>
<evidence type="ECO:0000256" key="1">
    <source>
        <dbReference type="ARBA" id="ARBA00022596"/>
    </source>
</evidence>
<accession>A0A0W8F0G7</accession>
<dbReference type="EMBL" id="LNQE01001674">
    <property type="protein sequence ID" value="KUG14313.1"/>
    <property type="molecule type" value="Genomic_DNA"/>
</dbReference>
<dbReference type="Gene3D" id="3.30.70.1380">
    <property type="entry name" value="Transcriptional regulatory protein pf0864 domain like"/>
    <property type="match status" value="1"/>
</dbReference>
<dbReference type="InterPro" id="IPR002822">
    <property type="entry name" value="Ni_insertion"/>
</dbReference>
<name>A0A0W8F0G7_9ZZZZ</name>
<proteinExistence type="inferred from homology"/>
<dbReference type="Pfam" id="PF01969">
    <property type="entry name" value="Ni_insertion"/>
    <property type="match status" value="1"/>
</dbReference>
<dbReference type="NCBIfam" id="TIGR00299">
    <property type="entry name" value="nickel pincer cofactor biosynthesis protein LarC"/>
    <property type="match status" value="1"/>
</dbReference>
<comment type="caution">
    <text evidence="2">The sequence shown here is derived from an EMBL/GenBank/DDBJ whole genome shotgun (WGS) entry which is preliminary data.</text>
</comment>
<dbReference type="HAMAP" id="MF_01074">
    <property type="entry name" value="LarC"/>
    <property type="match status" value="1"/>
</dbReference>
<sequence length="395" mass="41452">MRLLVFDPFRGAAGDMITGALLHLGADREATVAAMASVVGEPGIAPVMRAGIRSLLVETHAPATERTLAEVTRRVRGARAPDQAIAMALRVFGRMARAEQQVHGEMVHFHEVGADDAIAEVVGACTAFLSLSADGCAVLPVALGGGSITGSHGVYPVPAPATLSILKEAGIPVRLGTAEDGELCTPTGAALLAELGTSHALPDCTYLIKGVGYGAGTRDPAHVPNVLRAMIIECSDEADPSRVDLLETSVDDVSAEILAYTFSRLLEEGAYDVSALPCTMKKGRPGHLVRVIAAAGDGERIAAVMAAELGTLGVRCIPAVHRFVAKRSVQVVPVTINGQERPIRIKYGLLDGKVYSLKPEYDDTSTWARELGIPARTVARIAESQAWARIGKSDS</sequence>
<gene>
    <name evidence="2" type="ORF">ASZ90_016057</name>
</gene>
<protein>
    <recommendedName>
        <fullName evidence="3">Nickel insertion protein</fullName>
    </recommendedName>
</protein>
<reference evidence="2" key="1">
    <citation type="journal article" date="2015" name="Proc. Natl. Acad. Sci. U.S.A.">
        <title>Networks of energetic and metabolic interactions define dynamics in microbial communities.</title>
        <authorList>
            <person name="Embree M."/>
            <person name="Liu J.K."/>
            <person name="Al-Bassam M.M."/>
            <person name="Zengler K."/>
        </authorList>
    </citation>
    <scope>NUCLEOTIDE SEQUENCE</scope>
</reference>